<dbReference type="Gene3D" id="3.30.160.250">
    <property type="match status" value="1"/>
</dbReference>
<protein>
    <submittedName>
        <fullName evidence="1">Type II toxin-antitoxin system HicB family antitoxin</fullName>
    </submittedName>
</protein>
<proteinExistence type="predicted"/>
<keyword evidence="2" id="KW-1185">Reference proteome</keyword>
<dbReference type="Proteomes" id="UP000325372">
    <property type="component" value="Unassembled WGS sequence"/>
</dbReference>
<evidence type="ECO:0000313" key="1">
    <source>
        <dbReference type="EMBL" id="KAA9131993.1"/>
    </source>
</evidence>
<name>A0A5N0TAA9_9GAMM</name>
<sequence length="67" mass="7313">MNFTIETEQEVDGRWIAEIVELPGVMKYGTTRAEAIAQAEALALREMAARIESGEQLSSPLTISFAA</sequence>
<dbReference type="RefSeq" id="WP_150863783.1">
    <property type="nucleotide sequence ID" value="NZ_VYXP01000004.1"/>
</dbReference>
<dbReference type="AlphaFoldDB" id="A0A5N0TAA9"/>
<dbReference type="InterPro" id="IPR035069">
    <property type="entry name" value="TTHA1013/TTHA0281-like"/>
</dbReference>
<dbReference type="SUPFAM" id="SSF143100">
    <property type="entry name" value="TTHA1013/TTHA0281-like"/>
    <property type="match status" value="1"/>
</dbReference>
<evidence type="ECO:0000313" key="2">
    <source>
        <dbReference type="Proteomes" id="UP000325372"/>
    </source>
</evidence>
<gene>
    <name evidence="1" type="ORF">F3N42_07430</name>
</gene>
<organism evidence="1 2">
    <name type="scientific">Marinihelvus fidelis</name>
    <dbReference type="NCBI Taxonomy" id="2613842"/>
    <lineage>
        <taxon>Bacteria</taxon>
        <taxon>Pseudomonadati</taxon>
        <taxon>Pseudomonadota</taxon>
        <taxon>Gammaproteobacteria</taxon>
        <taxon>Chromatiales</taxon>
        <taxon>Wenzhouxiangellaceae</taxon>
        <taxon>Marinihelvus</taxon>
    </lineage>
</organism>
<reference evidence="1 2" key="1">
    <citation type="submission" date="2019-09" db="EMBL/GenBank/DDBJ databases">
        <title>Wenzhouxiangella sp. Genome sequencing and assembly.</title>
        <authorList>
            <person name="Zhang R."/>
        </authorList>
    </citation>
    <scope>NUCLEOTIDE SEQUENCE [LARGE SCALE GENOMIC DNA]</scope>
    <source>
        <strain evidence="1 2">W260</strain>
    </source>
</reference>
<accession>A0A5N0TAA9</accession>
<comment type="caution">
    <text evidence="1">The sequence shown here is derived from an EMBL/GenBank/DDBJ whole genome shotgun (WGS) entry which is preliminary data.</text>
</comment>
<dbReference type="EMBL" id="VYXP01000004">
    <property type="protein sequence ID" value="KAA9131993.1"/>
    <property type="molecule type" value="Genomic_DNA"/>
</dbReference>